<evidence type="ECO:0000256" key="1">
    <source>
        <dbReference type="ARBA" id="ARBA00004651"/>
    </source>
</evidence>
<evidence type="ECO:0000259" key="9">
    <source>
        <dbReference type="PROSITE" id="PS50850"/>
    </source>
</evidence>
<dbReference type="RefSeq" id="WP_329775431.1">
    <property type="nucleotide sequence ID" value="NZ_JAYDYW010000007.1"/>
</dbReference>
<evidence type="ECO:0000256" key="5">
    <source>
        <dbReference type="ARBA" id="ARBA00022692"/>
    </source>
</evidence>
<evidence type="ECO:0000256" key="8">
    <source>
        <dbReference type="SAM" id="Phobius"/>
    </source>
</evidence>
<comment type="caution">
    <text evidence="10">The sequence shown here is derived from an EMBL/GenBank/DDBJ whole genome shotgun (WGS) entry which is preliminary data.</text>
</comment>
<keyword evidence="7 8" id="KW-0472">Membrane</keyword>
<evidence type="ECO:0000256" key="7">
    <source>
        <dbReference type="ARBA" id="ARBA00023136"/>
    </source>
</evidence>
<feature type="transmembrane region" description="Helical" evidence="8">
    <location>
        <begin position="135"/>
        <end position="158"/>
    </location>
</feature>
<feature type="transmembrane region" description="Helical" evidence="8">
    <location>
        <begin position="285"/>
        <end position="302"/>
    </location>
</feature>
<accession>A0ABU7G4N8</accession>
<feature type="transmembrane region" description="Helical" evidence="8">
    <location>
        <begin position="79"/>
        <end position="97"/>
    </location>
</feature>
<keyword evidence="4" id="KW-1003">Cell membrane</keyword>
<feature type="transmembrane region" description="Helical" evidence="8">
    <location>
        <begin position="103"/>
        <end position="128"/>
    </location>
</feature>
<gene>
    <name evidence="10" type="ORF">SNR37_003718</name>
</gene>
<keyword evidence="11" id="KW-1185">Reference proteome</keyword>
<evidence type="ECO:0000313" key="10">
    <source>
        <dbReference type="EMBL" id="MEE1674281.1"/>
    </source>
</evidence>
<dbReference type="PANTHER" id="PTHR43271">
    <property type="entry name" value="BLL2771 PROTEIN"/>
    <property type="match status" value="1"/>
</dbReference>
<feature type="transmembrane region" description="Helical" evidence="8">
    <location>
        <begin position="47"/>
        <end position="67"/>
    </location>
</feature>
<feature type="transmembrane region" description="Helical" evidence="8">
    <location>
        <begin position="220"/>
        <end position="245"/>
    </location>
</feature>
<dbReference type="PANTHER" id="PTHR43271:SF1">
    <property type="entry name" value="INNER MEMBRANE TRANSPORT PROTEIN YNFM"/>
    <property type="match status" value="1"/>
</dbReference>
<evidence type="ECO:0000256" key="3">
    <source>
        <dbReference type="ARBA" id="ARBA00022448"/>
    </source>
</evidence>
<keyword evidence="3" id="KW-0813">Transport</keyword>
<dbReference type="Proteomes" id="UP001310248">
    <property type="component" value="Unassembled WGS sequence"/>
</dbReference>
<protein>
    <submittedName>
        <fullName evidence="10">MFS transporter</fullName>
    </submittedName>
</protein>
<proteinExistence type="inferred from homology"/>
<dbReference type="InterPro" id="IPR020846">
    <property type="entry name" value="MFS_dom"/>
</dbReference>
<dbReference type="InterPro" id="IPR011701">
    <property type="entry name" value="MFS"/>
</dbReference>
<sequence length="403" mass="43123">MQYQQNSKGFWKVTAAVSAASLVTFFNLYLVQPLLPMFASEYQVSPLAASAMLSAAMLGMALGLLLLASLSDAVGRRKILLLSIALVPCLSLLIGLAHPQSFYAIVALRFLQGVCLAGVPAVAIAYLAEQLDSRALIKAVGIFIAANSLGGIGGRLLGGWSADLLGSWQMSFMLVAILSMVMAVLVILLLPAEQKQTLDRWRLCQSLTNYKRHIRNPQLVCAYLVGGVGFGVFINQFSYLTFILAEAPFSLPASLTSLLFLSYLGGTFTASSAGRIAQRYGSKRCIVLGLLVMTIASLLSLFGELWILLLAMVVSSMGFFFCHAQASAWVNQHATHAKASASALYTISYYIGAASGGALMHPFFSAWGWQGIVLVSVCSLVAVALSAQRYLHASESELKVAKV</sequence>
<feature type="transmembrane region" description="Helical" evidence="8">
    <location>
        <begin position="170"/>
        <end position="192"/>
    </location>
</feature>
<feature type="domain" description="Major facilitator superfamily (MFS) profile" evidence="9">
    <location>
        <begin position="13"/>
        <end position="396"/>
    </location>
</feature>
<reference evidence="11" key="1">
    <citation type="submission" date="2023-07" db="EMBL/GenBank/DDBJ databases">
        <title>Draft genome sequence of Agarivorans aestuarii strain ZMCS4, a CAZymes producing bacteria isolated from the marine brown algae Clodostephus spongiosus.</title>
        <authorList>
            <person name="Lorente B."/>
            <person name="Cabral C."/>
            <person name="Frias J."/>
            <person name="Faria J."/>
            <person name="Toubarro D."/>
        </authorList>
    </citation>
    <scope>NUCLEOTIDE SEQUENCE [LARGE SCALE GENOMIC DNA]</scope>
    <source>
        <strain evidence="11">ZMCS4</strain>
    </source>
</reference>
<dbReference type="InterPro" id="IPR036259">
    <property type="entry name" value="MFS_trans_sf"/>
</dbReference>
<comment type="subcellular location">
    <subcellularLocation>
        <location evidence="1">Cell membrane</location>
        <topology evidence="1">Multi-pass membrane protein</topology>
    </subcellularLocation>
</comment>
<evidence type="ECO:0000313" key="11">
    <source>
        <dbReference type="Proteomes" id="UP001310248"/>
    </source>
</evidence>
<evidence type="ECO:0000256" key="4">
    <source>
        <dbReference type="ARBA" id="ARBA00022475"/>
    </source>
</evidence>
<dbReference type="PROSITE" id="PS50850">
    <property type="entry name" value="MFS"/>
    <property type="match status" value="1"/>
</dbReference>
<feature type="transmembrane region" description="Helical" evidence="8">
    <location>
        <begin position="251"/>
        <end position="273"/>
    </location>
</feature>
<organism evidence="10 11">
    <name type="scientific">Agarivorans aestuarii</name>
    <dbReference type="NCBI Taxonomy" id="1563703"/>
    <lineage>
        <taxon>Bacteria</taxon>
        <taxon>Pseudomonadati</taxon>
        <taxon>Pseudomonadota</taxon>
        <taxon>Gammaproteobacteria</taxon>
        <taxon>Alteromonadales</taxon>
        <taxon>Alteromonadaceae</taxon>
        <taxon>Agarivorans</taxon>
    </lineage>
</organism>
<dbReference type="Gene3D" id="1.20.1250.20">
    <property type="entry name" value="MFS general substrate transporter like domains"/>
    <property type="match status" value="1"/>
</dbReference>
<dbReference type="CDD" id="cd17324">
    <property type="entry name" value="MFS_NepI_like"/>
    <property type="match status" value="1"/>
</dbReference>
<dbReference type="SUPFAM" id="SSF103473">
    <property type="entry name" value="MFS general substrate transporter"/>
    <property type="match status" value="1"/>
</dbReference>
<comment type="similarity">
    <text evidence="2">Belongs to the major facilitator superfamily.</text>
</comment>
<name>A0ABU7G4N8_9ALTE</name>
<feature type="transmembrane region" description="Helical" evidence="8">
    <location>
        <begin position="367"/>
        <end position="387"/>
    </location>
</feature>
<dbReference type="EMBL" id="JAYDYW010000007">
    <property type="protein sequence ID" value="MEE1674281.1"/>
    <property type="molecule type" value="Genomic_DNA"/>
</dbReference>
<keyword evidence="6 8" id="KW-1133">Transmembrane helix</keyword>
<dbReference type="Pfam" id="PF07690">
    <property type="entry name" value="MFS_1"/>
    <property type="match status" value="1"/>
</dbReference>
<keyword evidence="5 8" id="KW-0812">Transmembrane</keyword>
<feature type="transmembrane region" description="Helical" evidence="8">
    <location>
        <begin position="12"/>
        <end position="35"/>
    </location>
</feature>
<evidence type="ECO:0000256" key="2">
    <source>
        <dbReference type="ARBA" id="ARBA00008335"/>
    </source>
</evidence>
<evidence type="ECO:0000256" key="6">
    <source>
        <dbReference type="ARBA" id="ARBA00022989"/>
    </source>
</evidence>